<dbReference type="EMBL" id="CP058649">
    <property type="protein sequence ID" value="QUI23883.1"/>
    <property type="molecule type" value="Genomic_DNA"/>
</dbReference>
<dbReference type="Proteomes" id="UP000683246">
    <property type="component" value="Chromosome"/>
</dbReference>
<evidence type="ECO:0000256" key="8">
    <source>
        <dbReference type="ARBA" id="ARBA00049244"/>
    </source>
</evidence>
<evidence type="ECO:0000256" key="7">
    <source>
        <dbReference type="ARBA" id="ARBA00034754"/>
    </source>
</evidence>
<dbReference type="Gene3D" id="1.20.272.10">
    <property type="match status" value="1"/>
</dbReference>
<comment type="similarity">
    <text evidence="7">Belongs to the DNA polymerase HolA subunit family.</text>
</comment>
<reference evidence="11" key="1">
    <citation type="submission" date="2020-07" db="EMBL/GenBank/DDBJ databases">
        <title>Vallitalea pronyensis genome.</title>
        <authorList>
            <person name="Postec A."/>
        </authorList>
    </citation>
    <scope>NUCLEOTIDE SEQUENCE</scope>
    <source>
        <strain evidence="11">FatNI3</strain>
    </source>
</reference>
<dbReference type="InterPro" id="IPR048466">
    <property type="entry name" value="DNA_pol3_delta-like_C"/>
</dbReference>
<name>A0A8J8MM85_9FIRM</name>
<dbReference type="KEGG" id="vpy:HZI73_16990"/>
<keyword evidence="12" id="KW-1185">Reference proteome</keyword>
<comment type="catalytic activity">
    <reaction evidence="8">
        <text>DNA(n) + a 2'-deoxyribonucleoside 5'-triphosphate = DNA(n+1) + diphosphate</text>
        <dbReference type="Rhea" id="RHEA:22508"/>
        <dbReference type="Rhea" id="RHEA-COMP:17339"/>
        <dbReference type="Rhea" id="RHEA-COMP:17340"/>
        <dbReference type="ChEBI" id="CHEBI:33019"/>
        <dbReference type="ChEBI" id="CHEBI:61560"/>
        <dbReference type="ChEBI" id="CHEBI:173112"/>
        <dbReference type="EC" id="2.7.7.7"/>
    </reaction>
</comment>
<organism evidence="11 12">
    <name type="scientific">Vallitalea pronyensis</name>
    <dbReference type="NCBI Taxonomy" id="1348613"/>
    <lineage>
        <taxon>Bacteria</taxon>
        <taxon>Bacillati</taxon>
        <taxon>Bacillota</taxon>
        <taxon>Clostridia</taxon>
        <taxon>Lachnospirales</taxon>
        <taxon>Vallitaleaceae</taxon>
        <taxon>Vallitalea</taxon>
    </lineage>
</organism>
<dbReference type="GO" id="GO:0003677">
    <property type="term" value="F:DNA binding"/>
    <property type="evidence" value="ECO:0007669"/>
    <property type="project" value="InterPro"/>
</dbReference>
<dbReference type="NCBIfam" id="TIGR01128">
    <property type="entry name" value="holA"/>
    <property type="match status" value="1"/>
</dbReference>
<dbReference type="InterPro" id="IPR008921">
    <property type="entry name" value="DNA_pol3_clamp-load_cplx_C"/>
</dbReference>
<dbReference type="EC" id="2.7.7.7" evidence="1"/>
<evidence type="ECO:0000313" key="11">
    <source>
        <dbReference type="EMBL" id="QUI23883.1"/>
    </source>
</evidence>
<evidence type="ECO:0000256" key="4">
    <source>
        <dbReference type="ARBA" id="ARBA00022695"/>
    </source>
</evidence>
<keyword evidence="5" id="KW-0235">DNA replication</keyword>
<dbReference type="GO" id="GO:0006261">
    <property type="term" value="P:DNA-templated DNA replication"/>
    <property type="evidence" value="ECO:0007669"/>
    <property type="project" value="TreeGrafter"/>
</dbReference>
<dbReference type="PANTHER" id="PTHR34388:SF1">
    <property type="entry name" value="DNA POLYMERASE III SUBUNIT DELTA"/>
    <property type="match status" value="1"/>
</dbReference>
<evidence type="ECO:0000256" key="2">
    <source>
        <dbReference type="ARBA" id="ARBA00017703"/>
    </source>
</evidence>
<evidence type="ECO:0000256" key="3">
    <source>
        <dbReference type="ARBA" id="ARBA00022679"/>
    </source>
</evidence>
<keyword evidence="6" id="KW-0239">DNA-directed DNA polymerase</keyword>
<evidence type="ECO:0000313" key="12">
    <source>
        <dbReference type="Proteomes" id="UP000683246"/>
    </source>
</evidence>
<dbReference type="InterPro" id="IPR005790">
    <property type="entry name" value="DNA_polIII_delta"/>
</dbReference>
<evidence type="ECO:0000256" key="1">
    <source>
        <dbReference type="ARBA" id="ARBA00012417"/>
    </source>
</evidence>
<evidence type="ECO:0000259" key="10">
    <source>
        <dbReference type="Pfam" id="PF21694"/>
    </source>
</evidence>
<dbReference type="Pfam" id="PF21694">
    <property type="entry name" value="DNA_pol3_delta_C"/>
    <property type="match status" value="1"/>
</dbReference>
<keyword evidence="4 11" id="KW-0548">Nucleotidyltransferase</keyword>
<dbReference type="InterPro" id="IPR027417">
    <property type="entry name" value="P-loop_NTPase"/>
</dbReference>
<accession>A0A8J8MM85</accession>
<proteinExistence type="inferred from homology"/>
<feature type="domain" description="DNA polymerase III delta N-terminal" evidence="9">
    <location>
        <begin position="17"/>
        <end position="130"/>
    </location>
</feature>
<keyword evidence="3 11" id="KW-0808">Transferase</keyword>
<evidence type="ECO:0000256" key="5">
    <source>
        <dbReference type="ARBA" id="ARBA00022705"/>
    </source>
</evidence>
<dbReference type="Gene3D" id="1.10.8.60">
    <property type="match status" value="1"/>
</dbReference>
<evidence type="ECO:0000259" key="9">
    <source>
        <dbReference type="Pfam" id="PF06144"/>
    </source>
</evidence>
<dbReference type="InterPro" id="IPR010372">
    <property type="entry name" value="DNA_pol3_delta_N"/>
</dbReference>
<dbReference type="SUPFAM" id="SSF48019">
    <property type="entry name" value="post-AAA+ oligomerization domain-like"/>
    <property type="match status" value="1"/>
</dbReference>
<dbReference type="GO" id="GO:0003887">
    <property type="term" value="F:DNA-directed DNA polymerase activity"/>
    <property type="evidence" value="ECO:0007669"/>
    <property type="project" value="UniProtKB-KW"/>
</dbReference>
<dbReference type="RefSeq" id="WP_212694572.1">
    <property type="nucleotide sequence ID" value="NZ_CP058649.1"/>
</dbReference>
<dbReference type="GO" id="GO:0009360">
    <property type="term" value="C:DNA polymerase III complex"/>
    <property type="evidence" value="ECO:0007669"/>
    <property type="project" value="InterPro"/>
</dbReference>
<dbReference type="AlphaFoldDB" id="A0A8J8MM85"/>
<gene>
    <name evidence="11" type="primary">holA</name>
    <name evidence="11" type="ORF">HZI73_16990</name>
</gene>
<dbReference type="Pfam" id="PF06144">
    <property type="entry name" value="DNA_pol3_delta"/>
    <property type="match status" value="1"/>
</dbReference>
<dbReference type="SUPFAM" id="SSF52540">
    <property type="entry name" value="P-loop containing nucleoside triphosphate hydrolases"/>
    <property type="match status" value="1"/>
</dbReference>
<evidence type="ECO:0000256" key="6">
    <source>
        <dbReference type="ARBA" id="ARBA00022932"/>
    </source>
</evidence>
<dbReference type="PANTHER" id="PTHR34388">
    <property type="entry name" value="DNA POLYMERASE III SUBUNIT DELTA"/>
    <property type="match status" value="1"/>
</dbReference>
<feature type="domain" description="DNA polymerase III delta subunit-like C-terminal" evidence="10">
    <location>
        <begin position="207"/>
        <end position="327"/>
    </location>
</feature>
<protein>
    <recommendedName>
        <fullName evidence="2">DNA polymerase III subunit delta</fullName>
        <ecNumber evidence="1">2.7.7.7</ecNumber>
    </recommendedName>
</protein>
<dbReference type="Gene3D" id="3.40.50.300">
    <property type="entry name" value="P-loop containing nucleotide triphosphate hydrolases"/>
    <property type="match status" value="1"/>
</dbReference>
<sequence>MKELKKQLQDGVFHNVYLFYGEEKYLLDMYLEKLTKELLVGGDATMNYDFFDKSSMHVDKFFYACETLPFFADRRVVVVRDVKLFKSKNKDVDEIAERITDIPESTTVIFIEEEVDKRSKLFKLIKKQGHAASFELLSENDLIKWIGQKLHTSGKKIERSTALHFVKTVGTDMATVEHELDKLTMYNLDEEVITQASVNAICTRTIENKIFELVGAMGHNKRERALLLYHDMLTAKEPPGRILFMLIRQFRLILQSKLLNQKGLSERDIASRIKVAPFVVRECQRQGKQMSVDRLKGALGDCLEADSHIKTGRLDPKIGVEMIIMKYS</sequence>